<reference evidence="2 3" key="1">
    <citation type="submission" date="2019-02" db="EMBL/GenBank/DDBJ databases">
        <title>Deep-cultivation of Planctomycetes and their phenomic and genomic characterization uncovers novel biology.</title>
        <authorList>
            <person name="Wiegand S."/>
            <person name="Jogler M."/>
            <person name="Boedeker C."/>
            <person name="Pinto D."/>
            <person name="Vollmers J."/>
            <person name="Rivas-Marin E."/>
            <person name="Kohn T."/>
            <person name="Peeters S.H."/>
            <person name="Heuer A."/>
            <person name="Rast P."/>
            <person name="Oberbeckmann S."/>
            <person name="Bunk B."/>
            <person name="Jeske O."/>
            <person name="Meyerdierks A."/>
            <person name="Storesund J.E."/>
            <person name="Kallscheuer N."/>
            <person name="Luecker S."/>
            <person name="Lage O.M."/>
            <person name="Pohl T."/>
            <person name="Merkel B.J."/>
            <person name="Hornburger P."/>
            <person name="Mueller R.-W."/>
            <person name="Bruemmer F."/>
            <person name="Labrenz M."/>
            <person name="Spormann A.M."/>
            <person name="Op Den Camp H."/>
            <person name="Overmann J."/>
            <person name="Amann R."/>
            <person name="Jetten M.S.M."/>
            <person name="Mascher T."/>
            <person name="Medema M.H."/>
            <person name="Devos D.P."/>
            <person name="Kaster A.-K."/>
            <person name="Ovreas L."/>
            <person name="Rohde M."/>
            <person name="Galperin M.Y."/>
            <person name="Jogler C."/>
        </authorList>
    </citation>
    <scope>NUCLEOTIDE SEQUENCE [LARGE SCALE GENOMIC DNA]</scope>
    <source>
        <strain evidence="2 3">CA13</strain>
    </source>
</reference>
<keyword evidence="3" id="KW-1185">Reference proteome</keyword>
<sequence>MVQVKNATLRRDGKDSDGKDSDGKDSDGHPK</sequence>
<dbReference type="AlphaFoldDB" id="A0A5C5YNX1"/>
<accession>A0A5C5YNX1</accession>
<evidence type="ECO:0000313" key="2">
    <source>
        <dbReference type="EMBL" id="TWT76468.1"/>
    </source>
</evidence>
<evidence type="ECO:0000313" key="3">
    <source>
        <dbReference type="Proteomes" id="UP000315010"/>
    </source>
</evidence>
<feature type="region of interest" description="Disordered" evidence="1">
    <location>
        <begin position="1"/>
        <end position="31"/>
    </location>
</feature>
<name>A0A5C5YNX1_9BACT</name>
<comment type="caution">
    <text evidence="2">The sequence shown here is derived from an EMBL/GenBank/DDBJ whole genome shotgun (WGS) entry which is preliminary data.</text>
</comment>
<dbReference type="Proteomes" id="UP000315010">
    <property type="component" value="Unassembled WGS sequence"/>
</dbReference>
<dbReference type="EMBL" id="SJPJ01000002">
    <property type="protein sequence ID" value="TWT76468.1"/>
    <property type="molecule type" value="Genomic_DNA"/>
</dbReference>
<organism evidence="2 3">
    <name type="scientific">Novipirellula herctigrandis</name>
    <dbReference type="NCBI Taxonomy" id="2527986"/>
    <lineage>
        <taxon>Bacteria</taxon>
        <taxon>Pseudomonadati</taxon>
        <taxon>Planctomycetota</taxon>
        <taxon>Planctomycetia</taxon>
        <taxon>Pirellulales</taxon>
        <taxon>Pirellulaceae</taxon>
        <taxon>Novipirellula</taxon>
    </lineage>
</organism>
<evidence type="ECO:0000256" key="1">
    <source>
        <dbReference type="SAM" id="MobiDB-lite"/>
    </source>
</evidence>
<proteinExistence type="predicted"/>
<feature type="compositionally biased region" description="Basic and acidic residues" evidence="1">
    <location>
        <begin position="9"/>
        <end position="31"/>
    </location>
</feature>
<gene>
    <name evidence="2" type="ORF">CA13_69620</name>
</gene>
<protein>
    <submittedName>
        <fullName evidence="2">Uncharacterized protein</fullName>
    </submittedName>
</protein>